<organism evidence="1 2">
    <name type="scientific">Trichinella pseudospiralis</name>
    <name type="common">Parasitic roundworm</name>
    <dbReference type="NCBI Taxonomy" id="6337"/>
    <lineage>
        <taxon>Eukaryota</taxon>
        <taxon>Metazoa</taxon>
        <taxon>Ecdysozoa</taxon>
        <taxon>Nematoda</taxon>
        <taxon>Enoplea</taxon>
        <taxon>Dorylaimia</taxon>
        <taxon>Trichinellida</taxon>
        <taxon>Trichinellidae</taxon>
        <taxon>Trichinella</taxon>
    </lineage>
</organism>
<protein>
    <submittedName>
        <fullName evidence="1">Uncharacterized protein</fullName>
    </submittedName>
</protein>
<dbReference type="EMBL" id="JYDT01000006">
    <property type="protein sequence ID" value="KRY92630.1"/>
    <property type="molecule type" value="Genomic_DNA"/>
</dbReference>
<keyword evidence="2" id="KW-1185">Reference proteome</keyword>
<name>A0A0V1G2S9_TRIPS</name>
<reference evidence="1 2" key="1">
    <citation type="submission" date="2015-01" db="EMBL/GenBank/DDBJ databases">
        <title>Evolution of Trichinella species and genotypes.</title>
        <authorList>
            <person name="Korhonen P.K."/>
            <person name="Edoardo P."/>
            <person name="Giuseppe L.R."/>
            <person name="Gasser R.B."/>
        </authorList>
    </citation>
    <scope>NUCLEOTIDE SEQUENCE [LARGE SCALE GENOMIC DNA]</scope>
    <source>
        <strain evidence="1">ISS470</strain>
    </source>
</reference>
<evidence type="ECO:0000313" key="1">
    <source>
        <dbReference type="EMBL" id="KRY92630.1"/>
    </source>
</evidence>
<accession>A0A0V1G2S9</accession>
<dbReference type="AlphaFoldDB" id="A0A0V1G2S9"/>
<sequence length="78" mass="8300">MVDCEMLDRNDSNALPMAAIILKDNALVVQKLVNADVCSSSGRGGCVCPSSMGKNYLAQNPHRVAFFPNNLSKLSSGN</sequence>
<dbReference type="OrthoDB" id="10459053at2759"/>
<comment type="caution">
    <text evidence="1">The sequence shown here is derived from an EMBL/GenBank/DDBJ whole genome shotgun (WGS) entry which is preliminary data.</text>
</comment>
<dbReference type="Proteomes" id="UP000054995">
    <property type="component" value="Unassembled WGS sequence"/>
</dbReference>
<proteinExistence type="predicted"/>
<evidence type="ECO:0000313" key="2">
    <source>
        <dbReference type="Proteomes" id="UP000054995"/>
    </source>
</evidence>
<gene>
    <name evidence="1" type="ORF">T4D_16137</name>
</gene>